<dbReference type="InterPro" id="IPR050156">
    <property type="entry name" value="TC-AMP_synthase_SUA5"/>
</dbReference>
<dbReference type="GO" id="GO:0005524">
    <property type="term" value="F:ATP binding"/>
    <property type="evidence" value="ECO:0007669"/>
    <property type="project" value="UniProtKB-KW"/>
</dbReference>
<keyword evidence="4" id="KW-0963">Cytoplasm</keyword>
<evidence type="ECO:0000256" key="9">
    <source>
        <dbReference type="ARBA" id="ARBA00022840"/>
    </source>
</evidence>
<dbReference type="NCBIfam" id="TIGR00057">
    <property type="entry name" value="L-threonylcarbamoyladenylate synthase"/>
    <property type="match status" value="1"/>
</dbReference>
<feature type="binding site" evidence="12">
    <location>
        <position position="143"/>
    </location>
    <ligand>
        <name>ATP</name>
        <dbReference type="ChEBI" id="CHEBI:30616"/>
    </ligand>
</feature>
<evidence type="ECO:0000256" key="3">
    <source>
        <dbReference type="ARBA" id="ARBA00012584"/>
    </source>
</evidence>
<organism evidence="15 16">
    <name type="scientific">Micrococcus endophyticus</name>
    <dbReference type="NCBI Taxonomy" id="455343"/>
    <lineage>
        <taxon>Bacteria</taxon>
        <taxon>Bacillati</taxon>
        <taxon>Actinomycetota</taxon>
        <taxon>Actinomycetes</taxon>
        <taxon>Micrococcales</taxon>
        <taxon>Micrococcaceae</taxon>
        <taxon>Micrococcus</taxon>
    </lineage>
</organism>
<name>A0A7W9JJ06_9MICC</name>
<comment type="subcellular location">
    <subcellularLocation>
        <location evidence="1">Cytoplasm</location>
    </subcellularLocation>
</comment>
<dbReference type="AlphaFoldDB" id="A0A7W9JJ06"/>
<evidence type="ECO:0000256" key="11">
    <source>
        <dbReference type="ARBA" id="ARBA00048366"/>
    </source>
</evidence>
<evidence type="ECO:0000313" key="16">
    <source>
        <dbReference type="Proteomes" id="UP000567246"/>
    </source>
</evidence>
<dbReference type="GO" id="GO:0005737">
    <property type="term" value="C:cytoplasm"/>
    <property type="evidence" value="ECO:0007669"/>
    <property type="project" value="UniProtKB-SubCell"/>
</dbReference>
<keyword evidence="9 12" id="KW-0067">ATP-binding</keyword>
<evidence type="ECO:0000256" key="6">
    <source>
        <dbReference type="ARBA" id="ARBA00022694"/>
    </source>
</evidence>
<dbReference type="GO" id="GO:0006450">
    <property type="term" value="P:regulation of translational fidelity"/>
    <property type="evidence" value="ECO:0007669"/>
    <property type="project" value="TreeGrafter"/>
</dbReference>
<dbReference type="GO" id="GO:0000049">
    <property type="term" value="F:tRNA binding"/>
    <property type="evidence" value="ECO:0007669"/>
    <property type="project" value="TreeGrafter"/>
</dbReference>
<evidence type="ECO:0000256" key="1">
    <source>
        <dbReference type="ARBA" id="ARBA00004496"/>
    </source>
</evidence>
<evidence type="ECO:0000256" key="4">
    <source>
        <dbReference type="ARBA" id="ARBA00022490"/>
    </source>
</evidence>
<feature type="domain" description="YrdC-like" evidence="14">
    <location>
        <begin position="14"/>
        <end position="199"/>
    </location>
</feature>
<evidence type="ECO:0000313" key="15">
    <source>
        <dbReference type="EMBL" id="MBB5848484.1"/>
    </source>
</evidence>
<dbReference type="InterPro" id="IPR017945">
    <property type="entry name" value="DHBP_synth_RibB-like_a/b_dom"/>
</dbReference>
<dbReference type="PANTHER" id="PTHR17490:SF16">
    <property type="entry name" value="THREONYLCARBAMOYL-AMP SYNTHASE"/>
    <property type="match status" value="1"/>
</dbReference>
<keyword evidence="5" id="KW-0808">Transferase</keyword>
<evidence type="ECO:0000256" key="8">
    <source>
        <dbReference type="ARBA" id="ARBA00022741"/>
    </source>
</evidence>
<gene>
    <name evidence="15" type="ORF">HDA33_001048</name>
</gene>
<feature type="binding site" evidence="12">
    <location>
        <position position="181"/>
    </location>
    <ligand>
        <name>L-threonine</name>
        <dbReference type="ChEBI" id="CHEBI:57926"/>
    </ligand>
</feature>
<dbReference type="InterPro" id="IPR006070">
    <property type="entry name" value="Sua5-like_dom"/>
</dbReference>
<dbReference type="InterPro" id="IPR010923">
    <property type="entry name" value="T(6)A37_SUA5"/>
</dbReference>
<dbReference type="PANTHER" id="PTHR17490">
    <property type="entry name" value="SUA5"/>
    <property type="match status" value="1"/>
</dbReference>
<reference evidence="15 16" key="1">
    <citation type="submission" date="2020-08" db="EMBL/GenBank/DDBJ databases">
        <title>Sequencing the genomes of 1000 actinobacteria strains.</title>
        <authorList>
            <person name="Klenk H.-P."/>
        </authorList>
    </citation>
    <scope>NUCLEOTIDE SEQUENCE [LARGE SCALE GENOMIC DNA]</scope>
    <source>
        <strain evidence="15 16">DSM 17945</strain>
    </source>
</reference>
<feature type="binding site" evidence="12">
    <location>
        <position position="59"/>
    </location>
    <ligand>
        <name>ATP</name>
        <dbReference type="ChEBI" id="CHEBI:30616"/>
    </ligand>
</feature>
<dbReference type="EMBL" id="JACHMW010000001">
    <property type="protein sequence ID" value="MBB5848484.1"/>
    <property type="molecule type" value="Genomic_DNA"/>
</dbReference>
<comment type="catalytic activity">
    <reaction evidence="11">
        <text>L-threonine + hydrogencarbonate + ATP = L-threonylcarbamoyladenylate + diphosphate + H2O</text>
        <dbReference type="Rhea" id="RHEA:36407"/>
        <dbReference type="ChEBI" id="CHEBI:15377"/>
        <dbReference type="ChEBI" id="CHEBI:17544"/>
        <dbReference type="ChEBI" id="CHEBI:30616"/>
        <dbReference type="ChEBI" id="CHEBI:33019"/>
        <dbReference type="ChEBI" id="CHEBI:57926"/>
        <dbReference type="ChEBI" id="CHEBI:73682"/>
        <dbReference type="EC" id="2.7.7.87"/>
    </reaction>
</comment>
<dbReference type="PIRSF" id="PIRSF004930">
    <property type="entry name" value="Tln_factor_SUA5"/>
    <property type="match status" value="1"/>
</dbReference>
<comment type="caution">
    <text evidence="15">The sequence shown here is derived from an EMBL/GenBank/DDBJ whole genome shotgun (WGS) entry which is preliminary data.</text>
</comment>
<proteinExistence type="inferred from homology"/>
<accession>A0A7W9JJ06</accession>
<feature type="region of interest" description="Disordered" evidence="13">
    <location>
        <begin position="212"/>
        <end position="253"/>
    </location>
</feature>
<dbReference type="Pfam" id="PF01300">
    <property type="entry name" value="Sua5_yciO_yrdC"/>
    <property type="match status" value="1"/>
</dbReference>
<evidence type="ECO:0000256" key="2">
    <source>
        <dbReference type="ARBA" id="ARBA00007663"/>
    </source>
</evidence>
<dbReference type="Proteomes" id="UP000567246">
    <property type="component" value="Unassembled WGS sequence"/>
</dbReference>
<comment type="similarity">
    <text evidence="2">Belongs to the SUA5 family.</text>
</comment>
<feature type="binding site" evidence="12">
    <location>
        <position position="118"/>
    </location>
    <ligand>
        <name>ATP</name>
        <dbReference type="ChEBI" id="CHEBI:30616"/>
    </ligand>
</feature>
<keyword evidence="6" id="KW-0819">tRNA processing</keyword>
<feature type="binding site" evidence="12">
    <location>
        <position position="122"/>
    </location>
    <ligand>
        <name>L-threonine</name>
        <dbReference type="ChEBI" id="CHEBI:57926"/>
    </ligand>
</feature>
<dbReference type="GO" id="GO:0008033">
    <property type="term" value="P:tRNA processing"/>
    <property type="evidence" value="ECO:0007669"/>
    <property type="project" value="UniProtKB-KW"/>
</dbReference>
<dbReference type="SUPFAM" id="SSF55821">
    <property type="entry name" value="YrdC/RibB"/>
    <property type="match status" value="1"/>
</dbReference>
<keyword evidence="7" id="KW-0548">Nucleotidyltransferase</keyword>
<evidence type="ECO:0000259" key="14">
    <source>
        <dbReference type="PROSITE" id="PS51163"/>
    </source>
</evidence>
<evidence type="ECO:0000256" key="12">
    <source>
        <dbReference type="PIRSR" id="PIRSR004930-1"/>
    </source>
</evidence>
<evidence type="ECO:0000256" key="7">
    <source>
        <dbReference type="ARBA" id="ARBA00022695"/>
    </source>
</evidence>
<dbReference type="Gene3D" id="3.90.870.10">
    <property type="entry name" value="DHBP synthase"/>
    <property type="match status" value="1"/>
</dbReference>
<protein>
    <recommendedName>
        <fullName evidence="10">L-threonylcarbamoyladenylate synthase</fullName>
        <ecNumber evidence="3">2.7.7.87</ecNumber>
    </recommendedName>
    <alternativeName>
        <fullName evidence="10">L-threonylcarbamoyladenylate synthase</fullName>
    </alternativeName>
</protein>
<keyword evidence="8 12" id="KW-0547">Nucleotide-binding</keyword>
<dbReference type="PROSITE" id="PS51163">
    <property type="entry name" value="YRDC"/>
    <property type="match status" value="1"/>
</dbReference>
<dbReference type="GO" id="GO:0061710">
    <property type="term" value="F:L-threonylcarbamoyladenylate synthase"/>
    <property type="evidence" value="ECO:0007669"/>
    <property type="project" value="UniProtKB-EC"/>
</dbReference>
<feature type="binding site" evidence="12">
    <location>
        <position position="36"/>
    </location>
    <ligand>
        <name>L-threonine</name>
        <dbReference type="ChEBI" id="CHEBI:57926"/>
    </ligand>
</feature>
<evidence type="ECO:0000256" key="13">
    <source>
        <dbReference type="SAM" id="MobiDB-lite"/>
    </source>
</evidence>
<feature type="binding site" evidence="12">
    <location>
        <position position="195"/>
    </location>
    <ligand>
        <name>ATP</name>
        <dbReference type="ChEBI" id="CHEBI:30616"/>
    </ligand>
</feature>
<keyword evidence="16" id="KW-1185">Reference proteome</keyword>
<evidence type="ECO:0000256" key="10">
    <source>
        <dbReference type="ARBA" id="ARBA00029774"/>
    </source>
</evidence>
<evidence type="ECO:0000256" key="5">
    <source>
        <dbReference type="ARBA" id="ARBA00022679"/>
    </source>
</evidence>
<dbReference type="GO" id="GO:0003725">
    <property type="term" value="F:double-stranded RNA binding"/>
    <property type="evidence" value="ECO:0007669"/>
    <property type="project" value="InterPro"/>
</dbReference>
<sequence length="253" mass="26410">MSDFIDVSDPAALEDAVARAREVLGDRGCVVLPTDTVYGIGADAFSPRAVAVLLAAKGRGRTMPPPVLISDRRVLAGLAYDVPDEAEALAERFWPGALTLILKAQPTLTWDLGETRGTVALRVPDDAVARELLYAVGPMAVSSANRTGMPAATTAEEARGMLGESVDLYLDAGPREDRAPSTIVDCTVTPFRVARQGAVPLEALRELVPDLLAEGEEPPVPADRLAAEPVAEAPAPTPAPDGDDAAGRAGREA</sequence>
<dbReference type="EC" id="2.7.7.87" evidence="3"/>